<dbReference type="SUPFAM" id="SSF56784">
    <property type="entry name" value="HAD-like"/>
    <property type="match status" value="1"/>
</dbReference>
<dbReference type="HOGENOM" id="CLU_045011_13_4_6"/>
<dbReference type="NCBIfam" id="TIGR01509">
    <property type="entry name" value="HAD-SF-IA-v3"/>
    <property type="match status" value="1"/>
</dbReference>
<dbReference type="AlphaFoldDB" id="Q2NRG3"/>
<dbReference type="GO" id="GO:0046872">
    <property type="term" value="F:metal ion binding"/>
    <property type="evidence" value="ECO:0007669"/>
    <property type="project" value="UniProtKB-KW"/>
</dbReference>
<dbReference type="Gene3D" id="1.10.150.240">
    <property type="entry name" value="Putative phosphatase, domain 2"/>
    <property type="match status" value="1"/>
</dbReference>
<gene>
    <name evidence="2" type="ordered locus">SG1987</name>
</gene>
<keyword evidence="3" id="KW-1185">Reference proteome</keyword>
<dbReference type="Gene3D" id="3.40.50.1000">
    <property type="entry name" value="HAD superfamily/HAD-like"/>
    <property type="match status" value="1"/>
</dbReference>
<dbReference type="KEGG" id="sgl:SG1987"/>
<evidence type="ECO:0000256" key="1">
    <source>
        <dbReference type="ARBA" id="ARBA00022723"/>
    </source>
</evidence>
<accession>Q2NRG3</accession>
<dbReference type="PANTHER" id="PTHR43481:SF4">
    <property type="entry name" value="GLYCEROL-1-PHOSPHATE PHOSPHOHYDROLASE 1-RELATED"/>
    <property type="match status" value="1"/>
</dbReference>
<sequence>MMMKLIKSKALLFDMDGTLVHSTHQVEFIWRHWCRINQIAPQQALSICHGVRSRDVIRRIAPHLPLEEQTAVLDGLEIEFTGKAREIQGAGRFLSSLGDAPWAVVTSASQRVARHRMTCCRLPLPAQMVGANEVSCGKPDAEPYRLGAKLLGVAPSDCLAFEDAPAGIHSALAAGCSVIQVGGAPQPGARIRSHIRDWRQIRFAKFEGGEILLELNLSP</sequence>
<dbReference type="BioCyc" id="SGLO343509:SGP1_RS18245-MONOMER"/>
<dbReference type="SFLD" id="SFLDS00003">
    <property type="entry name" value="Haloacid_Dehalogenase"/>
    <property type="match status" value="1"/>
</dbReference>
<dbReference type="Pfam" id="PF13419">
    <property type="entry name" value="HAD_2"/>
    <property type="match status" value="1"/>
</dbReference>
<dbReference type="Proteomes" id="UP000001932">
    <property type="component" value="Chromosome"/>
</dbReference>
<name>Q2NRG3_SODGM</name>
<dbReference type="InterPro" id="IPR006439">
    <property type="entry name" value="HAD-SF_hydro_IA"/>
</dbReference>
<organism evidence="2 3">
    <name type="scientific">Sodalis glossinidius (strain morsitans)</name>
    <dbReference type="NCBI Taxonomy" id="343509"/>
    <lineage>
        <taxon>Bacteria</taxon>
        <taxon>Pseudomonadati</taxon>
        <taxon>Pseudomonadota</taxon>
        <taxon>Gammaproteobacteria</taxon>
        <taxon>Enterobacterales</taxon>
        <taxon>Bruguierivoracaceae</taxon>
        <taxon>Sodalis</taxon>
    </lineage>
</organism>
<dbReference type="EMBL" id="AP008232">
    <property type="protein sequence ID" value="BAE75262.1"/>
    <property type="molecule type" value="Genomic_DNA"/>
</dbReference>
<protein>
    <submittedName>
        <fullName evidence="2">Phosphatase</fullName>
    </submittedName>
</protein>
<dbReference type="OrthoDB" id="9800058at2"/>
<dbReference type="InterPro" id="IPR051806">
    <property type="entry name" value="HAD-like_SPP"/>
</dbReference>
<evidence type="ECO:0000313" key="3">
    <source>
        <dbReference type="Proteomes" id="UP000001932"/>
    </source>
</evidence>
<dbReference type="InterPro" id="IPR036412">
    <property type="entry name" value="HAD-like_sf"/>
</dbReference>
<dbReference type="GO" id="GO:0050308">
    <property type="term" value="F:sugar-phosphatase activity"/>
    <property type="evidence" value="ECO:0007669"/>
    <property type="project" value="TreeGrafter"/>
</dbReference>
<dbReference type="eggNOG" id="COG0637">
    <property type="taxonomic scope" value="Bacteria"/>
</dbReference>
<dbReference type="SFLD" id="SFLDG01129">
    <property type="entry name" value="C1.5:_HAD__Beta-PGM__Phosphata"/>
    <property type="match status" value="1"/>
</dbReference>
<dbReference type="InterPro" id="IPR023214">
    <property type="entry name" value="HAD_sf"/>
</dbReference>
<dbReference type="InterPro" id="IPR023198">
    <property type="entry name" value="PGP-like_dom2"/>
</dbReference>
<proteinExistence type="predicted"/>
<dbReference type="STRING" id="343509.SG1987"/>
<dbReference type="PANTHER" id="PTHR43481">
    <property type="entry name" value="FRUCTOSE-1-PHOSPHATE PHOSPHATASE"/>
    <property type="match status" value="1"/>
</dbReference>
<reference evidence="2 3" key="1">
    <citation type="journal article" date="2006" name="Genome Res.">
        <title>Massive genome erosion and functional adaptations provide insights into the symbiotic lifestyle of Sodalis glossinidius in the tsetse host.</title>
        <authorList>
            <person name="Toh H."/>
            <person name="Weiss B.L."/>
            <person name="Perkin S.A.H."/>
            <person name="Yamashita A."/>
            <person name="Oshima K."/>
            <person name="Hattori M."/>
            <person name="Aksoy S."/>
        </authorList>
    </citation>
    <scope>NUCLEOTIDE SEQUENCE [LARGE SCALE GENOMIC DNA]</scope>
    <source>
        <strain evidence="3">morsitans</strain>
    </source>
</reference>
<evidence type="ECO:0000313" key="2">
    <source>
        <dbReference type="EMBL" id="BAE75262.1"/>
    </source>
</evidence>
<dbReference type="InterPro" id="IPR041492">
    <property type="entry name" value="HAD_2"/>
</dbReference>
<keyword evidence="1" id="KW-0479">Metal-binding</keyword>